<dbReference type="HAMAP" id="MF_00344">
    <property type="entry name" value="GMP_synthase"/>
    <property type="match status" value="1"/>
</dbReference>
<name>A0A933MKX8_UNCT6</name>
<evidence type="ECO:0000256" key="3">
    <source>
        <dbReference type="ARBA" id="ARBA00022598"/>
    </source>
</evidence>
<dbReference type="EMBL" id="JACQXR010000107">
    <property type="protein sequence ID" value="MBI4727175.1"/>
    <property type="molecule type" value="Genomic_DNA"/>
</dbReference>
<proteinExistence type="inferred from homology"/>
<dbReference type="FunFam" id="3.40.50.620:FF:000001">
    <property type="entry name" value="GMP synthase [glutamine-hydrolyzing]"/>
    <property type="match status" value="1"/>
</dbReference>
<keyword evidence="4 9" id="KW-0547">Nucleotide-binding</keyword>
<dbReference type="GO" id="GO:0005829">
    <property type="term" value="C:cytosol"/>
    <property type="evidence" value="ECO:0007669"/>
    <property type="project" value="TreeGrafter"/>
</dbReference>
<dbReference type="PRINTS" id="PR00097">
    <property type="entry name" value="ANTSNTHASEII"/>
</dbReference>
<dbReference type="Pfam" id="PF02540">
    <property type="entry name" value="NAD_synthase"/>
    <property type="match status" value="1"/>
</dbReference>
<dbReference type="NCBIfam" id="TIGR00888">
    <property type="entry name" value="guaA_Nterm"/>
    <property type="match status" value="1"/>
</dbReference>
<dbReference type="InterPro" id="IPR004739">
    <property type="entry name" value="GMP_synth_GATase"/>
</dbReference>
<evidence type="ECO:0000256" key="8">
    <source>
        <dbReference type="ARBA" id="ARBA00022962"/>
    </source>
</evidence>
<dbReference type="PROSITE" id="PS51553">
    <property type="entry name" value="GMPS_ATP_PPASE"/>
    <property type="match status" value="1"/>
</dbReference>
<dbReference type="SUPFAM" id="SSF52317">
    <property type="entry name" value="Class I glutamine amidotransferase-like"/>
    <property type="match status" value="1"/>
</dbReference>
<dbReference type="Gene3D" id="3.30.300.10">
    <property type="match status" value="1"/>
</dbReference>
<protein>
    <recommendedName>
        <fullName evidence="9">GMP synthase [glutamine-hydrolyzing]</fullName>
        <ecNumber evidence="9">6.3.5.2</ecNumber>
    </recommendedName>
    <alternativeName>
        <fullName evidence="9">GMP synthetase</fullName>
    </alternativeName>
    <alternativeName>
        <fullName evidence="9">Glutamine amidotransferase</fullName>
    </alternativeName>
</protein>
<dbReference type="CDD" id="cd01742">
    <property type="entry name" value="GATase1_GMP_Synthase"/>
    <property type="match status" value="1"/>
</dbReference>
<dbReference type="GO" id="GO:0005524">
    <property type="term" value="F:ATP binding"/>
    <property type="evidence" value="ECO:0007669"/>
    <property type="project" value="UniProtKB-UniRule"/>
</dbReference>
<keyword evidence="8 9" id="KW-0315">Glutamine amidotransferase</keyword>
<dbReference type="Pfam" id="PF00117">
    <property type="entry name" value="GATase"/>
    <property type="match status" value="1"/>
</dbReference>
<keyword evidence="6 9" id="KW-0658">Purine biosynthesis</keyword>
<dbReference type="Gene3D" id="3.40.50.620">
    <property type="entry name" value="HUPs"/>
    <property type="match status" value="1"/>
</dbReference>
<dbReference type="InterPro" id="IPR022955">
    <property type="entry name" value="GMP_synthase"/>
</dbReference>
<dbReference type="AlphaFoldDB" id="A0A933MKX8"/>
<keyword evidence="3 9" id="KW-0436">Ligase</keyword>
<sequence length="516" mass="57350">MDSINVIDFGSQYTQLIARKVREQKVYCQIVSCTAGTKKILSGDPQGLILSGGPSSVYDKNAPRISKEIFSPGLPVLGICYGMQLMALLLGGKIHRSREREYGQATLYMKAEGRRQNTKLFQGVPSQSQVWMSHGDSVQKLPSRFVPIASTANCRVAAMADADRKIYGLQFHPEVNHTDQGRKIISNFLFQVCRCQGDWTTDSIIEQLVKDIRQKTGNSKIVLGISGGVDSSVAAVLISRAVGKHLHCIFVDNGLLRLNERAEVERVFKKRFKIPLMTVDASNRFYQKLKGVEDPEQKRKIIGKEFVEVFAGAAQKIGSVGFLAQGTIYPDVIESVSFKGPSATIKSHHNVGGLPRNMRNLKLVEPLRELFKDEVRQLGLSLGLPRDMVMRHPFPGPGLAVRVLGEVTKERCDTLRAADRIFIDEIKAANWYGKISQALAVLLPVKAVGVMGDERTYQNVLALRAVNTTDFMTAEWTRLPEDLLAKVSSRIVNEVRGINRVVYDISTKPPATIEWE</sequence>
<evidence type="ECO:0000256" key="4">
    <source>
        <dbReference type="ARBA" id="ARBA00022741"/>
    </source>
</evidence>
<dbReference type="InterPro" id="IPR014729">
    <property type="entry name" value="Rossmann-like_a/b/a_fold"/>
</dbReference>
<evidence type="ECO:0000313" key="13">
    <source>
        <dbReference type="Proteomes" id="UP000736328"/>
    </source>
</evidence>
<dbReference type="CDD" id="cd01997">
    <property type="entry name" value="GMP_synthase_C"/>
    <property type="match status" value="1"/>
</dbReference>
<dbReference type="Pfam" id="PF00958">
    <property type="entry name" value="GMP_synt_C"/>
    <property type="match status" value="1"/>
</dbReference>
<dbReference type="InterPro" id="IPR025777">
    <property type="entry name" value="GMPS_ATP_PPase_dom"/>
</dbReference>
<dbReference type="PANTHER" id="PTHR11922:SF2">
    <property type="entry name" value="GMP SYNTHASE [GLUTAMINE-HYDROLYZING]"/>
    <property type="match status" value="1"/>
</dbReference>
<evidence type="ECO:0000256" key="6">
    <source>
        <dbReference type="ARBA" id="ARBA00022755"/>
    </source>
</evidence>
<dbReference type="InterPro" id="IPR029062">
    <property type="entry name" value="Class_I_gatase-like"/>
</dbReference>
<reference evidence="12" key="1">
    <citation type="submission" date="2020-07" db="EMBL/GenBank/DDBJ databases">
        <title>Huge and variable diversity of episymbiotic CPR bacteria and DPANN archaea in groundwater ecosystems.</title>
        <authorList>
            <person name="He C.Y."/>
            <person name="Keren R."/>
            <person name="Whittaker M."/>
            <person name="Farag I.F."/>
            <person name="Doudna J."/>
            <person name="Cate J.H.D."/>
            <person name="Banfield J.F."/>
        </authorList>
    </citation>
    <scope>NUCLEOTIDE SEQUENCE</scope>
    <source>
        <strain evidence="12">NC_groundwater_1520_Pr4_B-0.1um_53_5</strain>
    </source>
</reference>
<dbReference type="EC" id="6.3.5.2" evidence="9"/>
<evidence type="ECO:0000259" key="11">
    <source>
        <dbReference type="PROSITE" id="PS51553"/>
    </source>
</evidence>
<dbReference type="PROSITE" id="PS51273">
    <property type="entry name" value="GATASE_TYPE_1"/>
    <property type="match status" value="1"/>
</dbReference>
<organism evidence="12 13">
    <name type="scientific">candidate division TA06 bacterium</name>
    <dbReference type="NCBI Taxonomy" id="2250710"/>
    <lineage>
        <taxon>Bacteria</taxon>
        <taxon>Bacteria division TA06</taxon>
    </lineage>
</organism>
<dbReference type="Gene3D" id="3.40.50.880">
    <property type="match status" value="1"/>
</dbReference>
<comment type="caution">
    <text evidence="12">The sequence shown here is derived from an EMBL/GenBank/DDBJ whole genome shotgun (WGS) entry which is preliminary data.</text>
</comment>
<dbReference type="Proteomes" id="UP000736328">
    <property type="component" value="Unassembled WGS sequence"/>
</dbReference>
<evidence type="ECO:0000256" key="1">
    <source>
        <dbReference type="ARBA" id="ARBA00002332"/>
    </source>
</evidence>
<dbReference type="FunFam" id="3.30.300.10:FF:000002">
    <property type="entry name" value="GMP synthase [glutamine-hydrolyzing]"/>
    <property type="match status" value="1"/>
</dbReference>
<dbReference type="PRINTS" id="PR00096">
    <property type="entry name" value="GATASE"/>
</dbReference>
<dbReference type="SUPFAM" id="SSF54810">
    <property type="entry name" value="GMP synthetase C-terminal dimerisation domain"/>
    <property type="match status" value="1"/>
</dbReference>
<evidence type="ECO:0000256" key="7">
    <source>
        <dbReference type="ARBA" id="ARBA00022840"/>
    </source>
</evidence>
<dbReference type="InterPro" id="IPR022310">
    <property type="entry name" value="NAD/GMP_synthase"/>
</dbReference>
<dbReference type="GO" id="GO:0003921">
    <property type="term" value="F:GMP synthase activity"/>
    <property type="evidence" value="ECO:0007669"/>
    <property type="project" value="InterPro"/>
</dbReference>
<evidence type="ECO:0000256" key="5">
    <source>
        <dbReference type="ARBA" id="ARBA00022749"/>
    </source>
</evidence>
<dbReference type="InterPro" id="IPR017926">
    <property type="entry name" value="GATASE"/>
</dbReference>
<comment type="function">
    <text evidence="1 9">Catalyzes the synthesis of GMP from XMP.</text>
</comment>
<feature type="active site" evidence="9">
    <location>
        <position position="172"/>
    </location>
</feature>
<dbReference type="FunFam" id="3.40.50.880:FF:000001">
    <property type="entry name" value="GMP synthase [glutamine-hydrolyzing]"/>
    <property type="match status" value="1"/>
</dbReference>
<keyword evidence="7 9" id="KW-0067">ATP-binding</keyword>
<evidence type="ECO:0000256" key="2">
    <source>
        <dbReference type="ARBA" id="ARBA00005153"/>
    </source>
</evidence>
<dbReference type="PANTHER" id="PTHR11922">
    <property type="entry name" value="GMP SYNTHASE-RELATED"/>
    <property type="match status" value="1"/>
</dbReference>
<comment type="catalytic activity">
    <reaction evidence="9">
        <text>XMP + L-glutamine + ATP + H2O = GMP + L-glutamate + AMP + diphosphate + 2 H(+)</text>
        <dbReference type="Rhea" id="RHEA:11680"/>
        <dbReference type="ChEBI" id="CHEBI:15377"/>
        <dbReference type="ChEBI" id="CHEBI:15378"/>
        <dbReference type="ChEBI" id="CHEBI:29985"/>
        <dbReference type="ChEBI" id="CHEBI:30616"/>
        <dbReference type="ChEBI" id="CHEBI:33019"/>
        <dbReference type="ChEBI" id="CHEBI:57464"/>
        <dbReference type="ChEBI" id="CHEBI:58115"/>
        <dbReference type="ChEBI" id="CHEBI:58359"/>
        <dbReference type="ChEBI" id="CHEBI:456215"/>
        <dbReference type="EC" id="6.3.5.2"/>
    </reaction>
</comment>
<evidence type="ECO:0000256" key="9">
    <source>
        <dbReference type="HAMAP-Rule" id="MF_00344"/>
    </source>
</evidence>
<feature type="binding site" evidence="10">
    <location>
        <begin position="226"/>
        <end position="232"/>
    </location>
    <ligand>
        <name>ATP</name>
        <dbReference type="ChEBI" id="CHEBI:30616"/>
    </ligand>
</feature>
<comment type="pathway">
    <text evidence="2 9">Purine metabolism; GMP biosynthesis; GMP from XMP (L-Gln route): step 1/1.</text>
</comment>
<dbReference type="PRINTS" id="PR00099">
    <property type="entry name" value="CPSGATASE"/>
</dbReference>
<evidence type="ECO:0000256" key="10">
    <source>
        <dbReference type="PROSITE-ProRule" id="PRU00886"/>
    </source>
</evidence>
<accession>A0A933MKX8</accession>
<dbReference type="NCBIfam" id="NF000848">
    <property type="entry name" value="PRK00074.1"/>
    <property type="match status" value="1"/>
</dbReference>
<evidence type="ECO:0000313" key="12">
    <source>
        <dbReference type="EMBL" id="MBI4727175.1"/>
    </source>
</evidence>
<feature type="active site" evidence="9">
    <location>
        <position position="174"/>
    </location>
</feature>
<dbReference type="InterPro" id="IPR001674">
    <property type="entry name" value="GMP_synth_C"/>
</dbReference>
<dbReference type="SUPFAM" id="SSF52402">
    <property type="entry name" value="Adenine nucleotide alpha hydrolases-like"/>
    <property type="match status" value="1"/>
</dbReference>
<feature type="domain" description="GMPS ATP-PPase" evidence="11">
    <location>
        <begin position="199"/>
        <end position="391"/>
    </location>
</feature>
<comment type="subunit">
    <text evidence="9">Homodimer.</text>
</comment>
<keyword evidence="5 9" id="KW-0332">GMP biosynthesis</keyword>
<gene>
    <name evidence="9 12" type="primary">guaA</name>
    <name evidence="12" type="ORF">HY768_08150</name>
</gene>
<dbReference type="NCBIfam" id="TIGR00884">
    <property type="entry name" value="guaA_Cterm"/>
    <property type="match status" value="1"/>
</dbReference>
<feature type="active site" description="Nucleophile" evidence="9">
    <location>
        <position position="80"/>
    </location>
</feature>